<feature type="compositionally biased region" description="Polar residues" evidence="4">
    <location>
        <begin position="1123"/>
        <end position="1140"/>
    </location>
</feature>
<feature type="region of interest" description="Disordered" evidence="4">
    <location>
        <begin position="182"/>
        <end position="268"/>
    </location>
</feature>
<organism evidence="7 8">
    <name type="scientific">[Torrubiella] hemipterigena</name>
    <dbReference type="NCBI Taxonomy" id="1531966"/>
    <lineage>
        <taxon>Eukaryota</taxon>
        <taxon>Fungi</taxon>
        <taxon>Dikarya</taxon>
        <taxon>Ascomycota</taxon>
        <taxon>Pezizomycotina</taxon>
        <taxon>Sordariomycetes</taxon>
        <taxon>Hypocreomycetidae</taxon>
        <taxon>Hypocreales</taxon>
        <taxon>Clavicipitaceae</taxon>
        <taxon>Clavicipitaceae incertae sedis</taxon>
        <taxon>'Torrubiella' clade</taxon>
    </lineage>
</organism>
<feature type="domain" description="Mto1-like Mto2p-binding" evidence="6">
    <location>
        <begin position="1366"/>
        <end position="1409"/>
    </location>
</feature>
<feature type="compositionally biased region" description="Polar residues" evidence="4">
    <location>
        <begin position="1344"/>
        <end position="1363"/>
    </location>
</feature>
<reference evidence="7 8" key="1">
    <citation type="journal article" date="2015" name="Genome Announc.">
        <title>Draft Genome Sequence and Gene Annotation of the Entomopathogenic Fungus Verticillium hemipterigenum.</title>
        <authorList>
            <person name="Horn F."/>
            <person name="Habel A."/>
            <person name="Scharf D.H."/>
            <person name="Dworschak J."/>
            <person name="Brakhage A.A."/>
            <person name="Guthke R."/>
            <person name="Hertweck C."/>
            <person name="Linde J."/>
        </authorList>
    </citation>
    <scope>NUCLEOTIDE SEQUENCE [LARGE SCALE GENOMIC DNA]</scope>
</reference>
<feature type="compositionally biased region" description="Low complexity" evidence="4">
    <location>
        <begin position="244"/>
        <end position="255"/>
    </location>
</feature>
<dbReference type="Proteomes" id="UP000039046">
    <property type="component" value="Unassembled WGS sequence"/>
</dbReference>
<evidence type="ECO:0000256" key="1">
    <source>
        <dbReference type="ARBA" id="ARBA00004496"/>
    </source>
</evidence>
<feature type="region of interest" description="Disordered" evidence="4">
    <location>
        <begin position="1306"/>
        <end position="1364"/>
    </location>
</feature>
<dbReference type="Pfam" id="PF12808">
    <property type="entry name" value="Mto2_bdg"/>
    <property type="match status" value="1"/>
</dbReference>
<evidence type="ECO:0008006" key="9">
    <source>
        <dbReference type="Google" id="ProtNLM"/>
    </source>
</evidence>
<feature type="compositionally biased region" description="Basic and acidic residues" evidence="4">
    <location>
        <begin position="476"/>
        <end position="485"/>
    </location>
</feature>
<feature type="compositionally biased region" description="Basic and acidic residues" evidence="4">
    <location>
        <begin position="1380"/>
        <end position="1391"/>
    </location>
</feature>
<feature type="compositionally biased region" description="Basic and acidic residues" evidence="4">
    <location>
        <begin position="325"/>
        <end position="349"/>
    </location>
</feature>
<evidence type="ECO:0000256" key="4">
    <source>
        <dbReference type="SAM" id="MobiDB-lite"/>
    </source>
</evidence>
<dbReference type="PANTHER" id="PTHR43941:SF1">
    <property type="entry name" value="STRUCTURAL MAINTENANCE OF CHROMOSOMES PROTEIN 2"/>
    <property type="match status" value="1"/>
</dbReference>
<feature type="compositionally biased region" description="Low complexity" evidence="4">
    <location>
        <begin position="624"/>
        <end position="638"/>
    </location>
</feature>
<accession>A0A0A1TS03</accession>
<keyword evidence="8" id="KW-1185">Reference proteome</keyword>
<dbReference type="GO" id="GO:0005815">
    <property type="term" value="C:microtubule organizing center"/>
    <property type="evidence" value="ECO:0007669"/>
    <property type="project" value="InterPro"/>
</dbReference>
<dbReference type="GO" id="GO:0005737">
    <property type="term" value="C:cytoplasm"/>
    <property type="evidence" value="ECO:0007669"/>
    <property type="project" value="UniProtKB-SubCell"/>
</dbReference>
<feature type="coiled-coil region" evidence="3">
    <location>
        <begin position="741"/>
        <end position="1082"/>
    </location>
</feature>
<dbReference type="HOGENOM" id="CLU_000791_0_0_1"/>
<dbReference type="InterPro" id="IPR024545">
    <property type="entry name" value="Mto1-like_Mto2p-bd"/>
</dbReference>
<feature type="compositionally biased region" description="Polar residues" evidence="4">
    <location>
        <begin position="1"/>
        <end position="12"/>
    </location>
</feature>
<feature type="compositionally biased region" description="Polar residues" evidence="4">
    <location>
        <begin position="486"/>
        <end position="496"/>
    </location>
</feature>
<feature type="region of interest" description="Disordered" evidence="4">
    <location>
        <begin position="714"/>
        <end position="738"/>
    </location>
</feature>
<keyword evidence="3" id="KW-0175">Coiled coil</keyword>
<feature type="coiled-coil region" evidence="3">
    <location>
        <begin position="1247"/>
        <end position="1305"/>
    </location>
</feature>
<proteinExistence type="predicted"/>
<evidence type="ECO:0000259" key="5">
    <source>
        <dbReference type="Pfam" id="PF07989"/>
    </source>
</evidence>
<comment type="subcellular location">
    <subcellularLocation>
        <location evidence="1">Cytoplasm</location>
    </subcellularLocation>
</comment>
<keyword evidence="2" id="KW-0963">Cytoplasm</keyword>
<protein>
    <recommendedName>
        <fullName evidence="9">Anucleate primary sterigmata protein B</fullName>
    </recommendedName>
</protein>
<feature type="compositionally biased region" description="Polar residues" evidence="4">
    <location>
        <begin position="256"/>
        <end position="268"/>
    </location>
</feature>
<evidence type="ECO:0000259" key="6">
    <source>
        <dbReference type="Pfam" id="PF12808"/>
    </source>
</evidence>
<dbReference type="EMBL" id="CDHN01000007">
    <property type="protein sequence ID" value="CEJ94833.1"/>
    <property type="molecule type" value="Genomic_DNA"/>
</dbReference>
<feature type="compositionally biased region" description="Polar residues" evidence="4">
    <location>
        <begin position="182"/>
        <end position="208"/>
    </location>
</feature>
<feature type="region of interest" description="Disordered" evidence="4">
    <location>
        <begin position="108"/>
        <end position="149"/>
    </location>
</feature>
<feature type="region of interest" description="Disordered" evidence="4">
    <location>
        <begin position="1380"/>
        <end position="1418"/>
    </location>
</feature>
<dbReference type="InterPro" id="IPR012943">
    <property type="entry name" value="Cnn_1N"/>
</dbReference>
<feature type="region of interest" description="Disordered" evidence="4">
    <location>
        <begin position="476"/>
        <end position="504"/>
    </location>
</feature>
<evidence type="ECO:0000313" key="7">
    <source>
        <dbReference type="EMBL" id="CEJ94833.1"/>
    </source>
</evidence>
<feature type="domain" description="Centrosomin N-terminal motif 1" evidence="5">
    <location>
        <begin position="406"/>
        <end position="478"/>
    </location>
</feature>
<dbReference type="OrthoDB" id="10255000at2759"/>
<dbReference type="PANTHER" id="PTHR43941">
    <property type="entry name" value="STRUCTURAL MAINTENANCE OF CHROMOSOMES PROTEIN 2"/>
    <property type="match status" value="1"/>
</dbReference>
<sequence>MADSNDTLQSKHAFSPLNLRSDKENATAEPIFPMNPPTQSSPRKQQAPTSAANEGAIHAAPLSHAGASHHPADDSLLDMPHIDTSTFVDQTISEEAVRQHFQDVESSFLPTLSPIPTGTTGPNPGADDTFLFDSPQKTDPKQSSDADTTLASQTISNLENLDSSPTAAAAARTISRAVSMASTAARNTTQYDETGVDTQGDSFVSNGGSFDGRLGSSNAQSDMLDAGNTPGFGLRTRRPKYVRSRFASQRSSTSSFITNPESQEGSDATASFDVDFALQTGGAMPSFGASRQVSNPMPRSISIGSMASGLGIDDYADNNGRHLGTVREVESPSRGRSTEDLLKTPKPSRDNLNAPTDTVIAQHVKNVHVPESMAKEFKFKNNLETPYKPASLSSAGTTSRAGKNLTLKEQSSTIERLSKENFDLKLKVMFLSDRLDKLSEEGIKEMISENVELKTNLAVLQRDNKMLRKRVKELEKKIKDDEERPNTSQSATSSGGHTVKMSEEEAYEREQELLFLRERVEEYAIEVERLRSESLARESEKRSLTDIVKSLSERAGEHTQRDVDVDTLNELLQQEERFRSAAEHSNDLLREEVFQLKKELAGLQTSTPHTTNIFNIRKQREKSGPGSRSSSRVSGDGSHANFSAANTLVDELRREAEHLRRENSDLRRENSAQVSMLASRHREKEHLSEQIEELKMRRGDGAMSTTTDSILERSASRAGVRDMSPTRSGAGGVPVFDDNDREELENKVAELRDKINEITLEKQEMQREFDHFAAEYDSMAHGKQVAEDAFTDVQEELQDLRAKAEQLQLEHEEALRELHDMELEVQRIEREADNDFEVVQLEFDHKDETIQQLETDLAIRDEDMQALQGEMRKMSESVVRLEDAKAYNERLIVQREQELDVSNKEVEDAERKLTEANDKNKRLNIQLESSQSEVSFLRDEQESDKVRIGELEAAIANTEQSLRDEKERVRELDDRLQGERVQRELVATKEKEDVQQFVNELNREASAAKDEAKRLRKNLSAREIEATEWKERLMELENNLREALGDLNGTRSSLLKSIANLQRELESTLRELDSTKASMSEKERIITQRDALLESHALETKKMNDALEKERGAHKATKTQFETFQKTHQHLSKTATNQDSRIAELESTRGQERRKLLSLEQTARDQLAERNELLLILWRRLSTLCGREWANSHALVDKQVLPSLEVIASRLPGFSKNLLAAVKAIELMLGSFEAKIKSVERDLTREYQALESNLDLRTKKLDRLEIMVRSTAAAGSLSQDGRQRMQRLEDAYRQLKVENATLRTANDVRLRASQPGRESGRLSSNGSPAPSIHRGPIDKDKGSLTKSQTDVALSNSESSNAGNDNRWLLRLRDMEYKLKMEREGRNQDRQAARQRLGGLETENKELRDRVRRSGSTGE</sequence>
<feature type="compositionally biased region" description="Low complexity" evidence="4">
    <location>
        <begin position="116"/>
        <end position="125"/>
    </location>
</feature>
<feature type="region of interest" description="Disordered" evidence="4">
    <location>
        <begin position="325"/>
        <end position="354"/>
    </location>
</feature>
<dbReference type="STRING" id="1531966.A0A0A1TS03"/>
<feature type="compositionally biased region" description="Polar residues" evidence="4">
    <location>
        <begin position="37"/>
        <end position="52"/>
    </location>
</feature>
<evidence type="ECO:0000256" key="3">
    <source>
        <dbReference type="SAM" id="Coils"/>
    </source>
</evidence>
<feature type="region of interest" description="Disordered" evidence="4">
    <location>
        <begin position="607"/>
        <end position="643"/>
    </location>
</feature>
<gene>
    <name evidence="7" type="ORF">VHEMI10342</name>
</gene>
<feature type="region of interest" description="Disordered" evidence="4">
    <location>
        <begin position="1"/>
        <end position="78"/>
    </location>
</feature>
<dbReference type="Pfam" id="PF07989">
    <property type="entry name" value="Cnn_1N"/>
    <property type="match status" value="1"/>
</dbReference>
<name>A0A0A1TS03_9HYPO</name>
<evidence type="ECO:0000313" key="8">
    <source>
        <dbReference type="Proteomes" id="UP000039046"/>
    </source>
</evidence>
<evidence type="ECO:0000256" key="2">
    <source>
        <dbReference type="ARBA" id="ARBA00022490"/>
    </source>
</evidence>
<feature type="region of interest" description="Disordered" evidence="4">
    <location>
        <begin position="1123"/>
        <end position="1147"/>
    </location>
</feature>